<comment type="caution">
    <text evidence="1">The sequence shown here is derived from an EMBL/GenBank/DDBJ whole genome shotgun (WGS) entry which is preliminary data.</text>
</comment>
<gene>
    <name evidence="1" type="ORF">CAUJ_LOCUS13648</name>
</gene>
<accession>A0A8S1HPF6</accession>
<evidence type="ECO:0000313" key="2">
    <source>
        <dbReference type="Proteomes" id="UP000835052"/>
    </source>
</evidence>
<reference evidence="1" key="1">
    <citation type="submission" date="2020-10" db="EMBL/GenBank/DDBJ databases">
        <authorList>
            <person name="Kikuchi T."/>
        </authorList>
    </citation>
    <scope>NUCLEOTIDE SEQUENCE</scope>
    <source>
        <strain evidence="1">NKZ352</strain>
    </source>
</reference>
<name>A0A8S1HPF6_9PELO</name>
<dbReference type="AlphaFoldDB" id="A0A8S1HPF6"/>
<proteinExistence type="predicted"/>
<keyword evidence="2" id="KW-1185">Reference proteome</keyword>
<sequence length="176" mass="19329">MLSQSIGLTHSRCVFLRLFERSLVDFFARVVGALSSLGHGKFFSPHEVSRQMMNLTGMSLDEILRDANFRNLSDLAQAFPEQLSKQGDRFAVKITDANRAHAMNGEMKISKSRGRSRGDTQTAVSAEKCISFPKTSCALADRFSTGEPAVFQTASIGLEVVKVPYLGQKLCFCGSL</sequence>
<dbReference type="Proteomes" id="UP000835052">
    <property type="component" value="Unassembled WGS sequence"/>
</dbReference>
<evidence type="ECO:0000313" key="1">
    <source>
        <dbReference type="EMBL" id="CAD6197739.1"/>
    </source>
</evidence>
<protein>
    <submittedName>
        <fullName evidence="1">Uncharacterized protein</fullName>
    </submittedName>
</protein>
<dbReference type="EMBL" id="CAJGYM010000103">
    <property type="protein sequence ID" value="CAD6197739.1"/>
    <property type="molecule type" value="Genomic_DNA"/>
</dbReference>
<organism evidence="1 2">
    <name type="scientific">Caenorhabditis auriculariae</name>
    <dbReference type="NCBI Taxonomy" id="2777116"/>
    <lineage>
        <taxon>Eukaryota</taxon>
        <taxon>Metazoa</taxon>
        <taxon>Ecdysozoa</taxon>
        <taxon>Nematoda</taxon>
        <taxon>Chromadorea</taxon>
        <taxon>Rhabditida</taxon>
        <taxon>Rhabditina</taxon>
        <taxon>Rhabditomorpha</taxon>
        <taxon>Rhabditoidea</taxon>
        <taxon>Rhabditidae</taxon>
        <taxon>Peloderinae</taxon>
        <taxon>Caenorhabditis</taxon>
    </lineage>
</organism>